<dbReference type="OrthoDB" id="2989424at2"/>
<reference evidence="4 6" key="2">
    <citation type="submission" date="2014-01" db="EMBL/GenBank/DDBJ databases">
        <title>Draft genome sequencing of Bacillus alcalophilus CGMCC 1.3604.</title>
        <authorList>
            <person name="Yang J."/>
            <person name="Diao L."/>
            <person name="Yang S."/>
        </authorList>
    </citation>
    <scope>NUCLEOTIDE SEQUENCE [LARGE SCALE GENOMIC DNA]</scope>
    <source>
        <strain evidence="4 6">CGMCC 1.3604</strain>
    </source>
</reference>
<evidence type="ECO:0008006" key="7">
    <source>
        <dbReference type="Google" id="ProtNLM"/>
    </source>
</evidence>
<dbReference type="Proteomes" id="UP000297014">
    <property type="component" value="Unassembled WGS sequence"/>
</dbReference>
<feature type="compositionally biased region" description="Polar residues" evidence="1">
    <location>
        <begin position="79"/>
        <end position="98"/>
    </location>
</feature>
<reference evidence="3 5" key="1">
    <citation type="journal article" date="2014" name="Genome Announc.">
        <title>Draft Genome Sequence of Bacillus alcalophilus AV1934, a Classic Alkaliphile Isolated from Human Feces in 1934.</title>
        <authorList>
            <person name="Attie O."/>
            <person name="Jayaprakash A."/>
            <person name="Shah H."/>
            <person name="Paulsen I.T."/>
            <person name="Morino M."/>
            <person name="Takahashi Y."/>
            <person name="Narumi I."/>
            <person name="Sachidanandam R."/>
            <person name="Satoh K."/>
            <person name="Ito M."/>
            <person name="Krulwich T.A."/>
        </authorList>
    </citation>
    <scope>NUCLEOTIDE SEQUENCE [LARGE SCALE GENOMIC DNA]</scope>
    <source>
        <strain evidence="3 5">AV1934</strain>
    </source>
</reference>
<feature type="transmembrane region" description="Helical" evidence="2">
    <location>
        <begin position="31"/>
        <end position="52"/>
    </location>
</feature>
<name>A0A094WM28_ALKAL</name>
<comment type="caution">
    <text evidence="3">The sequence shown here is derived from an EMBL/GenBank/DDBJ whole genome shotgun (WGS) entry which is preliminary data.</text>
</comment>
<keyword evidence="2" id="KW-0472">Membrane</keyword>
<evidence type="ECO:0000313" key="6">
    <source>
        <dbReference type="Proteomes" id="UP000297014"/>
    </source>
</evidence>
<feature type="transmembrane region" description="Helical" evidence="2">
    <location>
        <begin position="7"/>
        <end position="25"/>
    </location>
</feature>
<evidence type="ECO:0000313" key="4">
    <source>
        <dbReference type="EMBL" id="THG88756.1"/>
    </source>
</evidence>
<gene>
    <name evidence="4" type="ORF">AJ85_00185</name>
    <name evidence="3" type="ORF">BALCAV_0207755</name>
</gene>
<accession>A0A094WM28</accession>
<dbReference type="NCBIfam" id="NF041554">
    <property type="entry name" value="SA1362_fam"/>
    <property type="match status" value="1"/>
</dbReference>
<protein>
    <recommendedName>
        <fullName evidence="7">YqhP</fullName>
    </recommendedName>
</protein>
<dbReference type="EMBL" id="JALP01000315">
    <property type="protein sequence ID" value="THG88756.1"/>
    <property type="molecule type" value="Genomic_DNA"/>
</dbReference>
<sequence length="140" mass="15817">MHRALQIAVPIIIVLAVIGLSHQIVTNPLGLLRTLLFIALFIGGIFLVYRLFMMRRYGTSFIPKKQGPTRKQLQKAKRTSTVQKNGSAKSSFRNSGRQTTNSTITPIKKKTTKSTANRKREHNLTVIEGKKNKKKNRALF</sequence>
<dbReference type="InterPro" id="IPR048110">
    <property type="entry name" value="SA1362/YqhP-like"/>
</dbReference>
<organism evidence="3 5">
    <name type="scientific">Alkalihalobacillus alcalophilus ATCC 27647 = CGMCC 1.3604</name>
    <dbReference type="NCBI Taxonomy" id="1218173"/>
    <lineage>
        <taxon>Bacteria</taxon>
        <taxon>Bacillati</taxon>
        <taxon>Bacillota</taxon>
        <taxon>Bacilli</taxon>
        <taxon>Bacillales</taxon>
        <taxon>Bacillaceae</taxon>
        <taxon>Alkalihalobacillus</taxon>
    </lineage>
</organism>
<feature type="compositionally biased region" description="Basic residues" evidence="1">
    <location>
        <begin position="107"/>
        <end position="121"/>
    </location>
</feature>
<evidence type="ECO:0000313" key="5">
    <source>
        <dbReference type="Proteomes" id="UP000002754"/>
    </source>
</evidence>
<keyword evidence="2" id="KW-0812">Transmembrane</keyword>
<evidence type="ECO:0000313" key="3">
    <source>
        <dbReference type="EMBL" id="KGA97916.1"/>
    </source>
</evidence>
<dbReference type="RefSeq" id="WP_003324604.1">
    <property type="nucleotide sequence ID" value="NZ_ALPT02000019.1"/>
</dbReference>
<dbReference type="Proteomes" id="UP000002754">
    <property type="component" value="Unassembled WGS sequence"/>
</dbReference>
<dbReference type="EMBL" id="ALPT02000019">
    <property type="protein sequence ID" value="KGA97916.1"/>
    <property type="molecule type" value="Genomic_DNA"/>
</dbReference>
<dbReference type="STRING" id="1218173.BALCAV_0207755"/>
<keyword evidence="5" id="KW-1185">Reference proteome</keyword>
<evidence type="ECO:0000256" key="2">
    <source>
        <dbReference type="SAM" id="Phobius"/>
    </source>
</evidence>
<feature type="region of interest" description="Disordered" evidence="1">
    <location>
        <begin position="63"/>
        <end position="122"/>
    </location>
</feature>
<dbReference type="AlphaFoldDB" id="A0A094WM28"/>
<evidence type="ECO:0000256" key="1">
    <source>
        <dbReference type="SAM" id="MobiDB-lite"/>
    </source>
</evidence>
<keyword evidence="2" id="KW-1133">Transmembrane helix</keyword>
<proteinExistence type="predicted"/>